<accession>A6F5T9</accession>
<feature type="non-terminal residue" evidence="2">
    <location>
        <position position="74"/>
    </location>
</feature>
<dbReference type="Pfam" id="PF02142">
    <property type="entry name" value="MGS"/>
    <property type="match status" value="1"/>
</dbReference>
<dbReference type="PROSITE" id="PS51855">
    <property type="entry name" value="MGS"/>
    <property type="match status" value="1"/>
</dbReference>
<organism evidence="2 3">
    <name type="scientific">Marinobacter algicola DG893</name>
    <dbReference type="NCBI Taxonomy" id="443152"/>
    <lineage>
        <taxon>Bacteria</taxon>
        <taxon>Pseudomonadati</taxon>
        <taxon>Pseudomonadota</taxon>
        <taxon>Gammaproteobacteria</taxon>
        <taxon>Pseudomonadales</taxon>
        <taxon>Marinobacteraceae</taxon>
        <taxon>Marinobacter</taxon>
    </lineage>
</organism>
<dbReference type="Proteomes" id="UP000005856">
    <property type="component" value="Unassembled WGS sequence"/>
</dbReference>
<sequence>MPPPGTAKALKQAGLTVDRVNKVREGRPHIVDAIKNGQVQLIINTTEGRKAISDSAQIRQSALQTKVTYTTTLA</sequence>
<name>A6F5T9_9GAMM</name>
<evidence type="ECO:0000313" key="2">
    <source>
        <dbReference type="EMBL" id="EDM45886.1"/>
    </source>
</evidence>
<gene>
    <name evidence="2" type="ORF">MDG893_19354</name>
</gene>
<protein>
    <submittedName>
        <fullName evidence="2">Carbamoylphosphate synthase large subunit</fullName>
    </submittedName>
</protein>
<dbReference type="Gene3D" id="3.40.50.1380">
    <property type="entry name" value="Methylglyoxal synthase-like domain"/>
    <property type="match status" value="1"/>
</dbReference>
<reference evidence="2 3" key="1">
    <citation type="submission" date="2007-06" db="EMBL/GenBank/DDBJ databases">
        <authorList>
            <person name="Green D."/>
            <person name="Ferriera S."/>
            <person name="Johnson J."/>
            <person name="Kravitz S."/>
            <person name="Beeson K."/>
            <person name="Sutton G."/>
            <person name="Rogers Y.-H."/>
            <person name="Friedman R."/>
            <person name="Frazier M."/>
            <person name="Venter J.C."/>
        </authorList>
    </citation>
    <scope>NUCLEOTIDE SEQUENCE [LARGE SCALE GENOMIC DNA]</scope>
    <source>
        <strain evidence="2 3">DG893</strain>
    </source>
</reference>
<dbReference type="eggNOG" id="COG0458">
    <property type="taxonomic scope" value="Bacteria"/>
</dbReference>
<dbReference type="SUPFAM" id="SSF52335">
    <property type="entry name" value="Methylglyoxal synthase-like"/>
    <property type="match status" value="1"/>
</dbReference>
<dbReference type="AlphaFoldDB" id="A6F5T9"/>
<comment type="caution">
    <text evidence="2">The sequence shown here is derived from an EMBL/GenBank/DDBJ whole genome shotgun (WGS) entry which is preliminary data.</text>
</comment>
<evidence type="ECO:0000259" key="1">
    <source>
        <dbReference type="PROSITE" id="PS51855"/>
    </source>
</evidence>
<dbReference type="InterPro" id="IPR036914">
    <property type="entry name" value="MGS-like_dom_sf"/>
</dbReference>
<dbReference type="SMART" id="SM00851">
    <property type="entry name" value="MGS"/>
    <property type="match status" value="1"/>
</dbReference>
<dbReference type="EMBL" id="ABCP01000068">
    <property type="protein sequence ID" value="EDM45886.1"/>
    <property type="molecule type" value="Genomic_DNA"/>
</dbReference>
<dbReference type="STRING" id="443152.MDG893_19354"/>
<dbReference type="InterPro" id="IPR011607">
    <property type="entry name" value="MGS-like_dom"/>
</dbReference>
<keyword evidence="3" id="KW-1185">Reference proteome</keyword>
<proteinExistence type="predicted"/>
<feature type="domain" description="MGS-like" evidence="1">
    <location>
        <begin position="1"/>
        <end position="74"/>
    </location>
</feature>
<evidence type="ECO:0000313" key="3">
    <source>
        <dbReference type="Proteomes" id="UP000005856"/>
    </source>
</evidence>